<feature type="region of interest" description="Disordered" evidence="1">
    <location>
        <begin position="285"/>
        <end position="317"/>
    </location>
</feature>
<feature type="region of interest" description="Disordered" evidence="1">
    <location>
        <begin position="1"/>
        <end position="137"/>
    </location>
</feature>
<feature type="compositionally biased region" description="Low complexity" evidence="1">
    <location>
        <begin position="1632"/>
        <end position="1650"/>
    </location>
</feature>
<proteinExistence type="predicted"/>
<feature type="region of interest" description="Disordered" evidence="1">
    <location>
        <begin position="199"/>
        <end position="224"/>
    </location>
</feature>
<feature type="region of interest" description="Disordered" evidence="1">
    <location>
        <begin position="1675"/>
        <end position="1733"/>
    </location>
</feature>
<gene>
    <name evidence="2" type="ORF">PENTCL1PPCAC_2623</name>
</gene>
<feature type="compositionally biased region" description="Basic and acidic residues" evidence="1">
    <location>
        <begin position="847"/>
        <end position="856"/>
    </location>
</feature>
<feature type="region of interest" description="Disordered" evidence="1">
    <location>
        <begin position="1093"/>
        <end position="1115"/>
    </location>
</feature>
<feature type="region of interest" description="Disordered" evidence="1">
    <location>
        <begin position="1570"/>
        <end position="1658"/>
    </location>
</feature>
<feature type="compositionally biased region" description="Acidic residues" evidence="1">
    <location>
        <begin position="1702"/>
        <end position="1711"/>
    </location>
</feature>
<feature type="region of interest" description="Disordered" evidence="1">
    <location>
        <begin position="1498"/>
        <end position="1524"/>
    </location>
</feature>
<feature type="compositionally biased region" description="Basic and acidic residues" evidence="1">
    <location>
        <begin position="808"/>
        <end position="820"/>
    </location>
</feature>
<feature type="compositionally biased region" description="Basic and acidic residues" evidence="1">
    <location>
        <begin position="1018"/>
        <end position="1042"/>
    </location>
</feature>
<feature type="region of interest" description="Disordered" evidence="1">
    <location>
        <begin position="495"/>
        <end position="520"/>
    </location>
</feature>
<feature type="compositionally biased region" description="Low complexity" evidence="1">
    <location>
        <begin position="857"/>
        <end position="870"/>
    </location>
</feature>
<feature type="compositionally biased region" description="Low complexity" evidence="1">
    <location>
        <begin position="209"/>
        <end position="220"/>
    </location>
</feature>
<feature type="compositionally biased region" description="Low complexity" evidence="1">
    <location>
        <begin position="984"/>
        <end position="994"/>
    </location>
</feature>
<feature type="compositionally biased region" description="Basic and acidic residues" evidence="1">
    <location>
        <begin position="74"/>
        <end position="88"/>
    </location>
</feature>
<feature type="compositionally biased region" description="Polar residues" evidence="1">
    <location>
        <begin position="621"/>
        <end position="630"/>
    </location>
</feature>
<feature type="region of interest" description="Disordered" evidence="1">
    <location>
        <begin position="621"/>
        <end position="698"/>
    </location>
</feature>
<feature type="compositionally biased region" description="Polar residues" evidence="1">
    <location>
        <begin position="495"/>
        <end position="505"/>
    </location>
</feature>
<feature type="region of interest" description="Disordered" evidence="1">
    <location>
        <begin position="1294"/>
        <end position="1323"/>
    </location>
</feature>
<feature type="compositionally biased region" description="Polar residues" evidence="1">
    <location>
        <begin position="678"/>
        <end position="694"/>
    </location>
</feature>
<protein>
    <submittedName>
        <fullName evidence="2">Uncharacterized protein</fullName>
    </submittedName>
</protein>
<feature type="compositionally biased region" description="Low complexity" evidence="1">
    <location>
        <begin position="1597"/>
        <end position="1606"/>
    </location>
</feature>
<feature type="compositionally biased region" description="Acidic residues" evidence="1">
    <location>
        <begin position="409"/>
        <end position="418"/>
    </location>
</feature>
<feature type="region of interest" description="Disordered" evidence="1">
    <location>
        <begin position="963"/>
        <end position="1068"/>
    </location>
</feature>
<comment type="caution">
    <text evidence="2">The sequence shown here is derived from an EMBL/GenBank/DDBJ whole genome shotgun (WGS) entry which is preliminary data.</text>
</comment>
<feature type="non-terminal residue" evidence="2">
    <location>
        <position position="1"/>
    </location>
</feature>
<evidence type="ECO:0000313" key="3">
    <source>
        <dbReference type="Proteomes" id="UP001432027"/>
    </source>
</evidence>
<dbReference type="Proteomes" id="UP001432027">
    <property type="component" value="Unassembled WGS sequence"/>
</dbReference>
<reference evidence="2" key="1">
    <citation type="submission" date="2023-10" db="EMBL/GenBank/DDBJ databases">
        <title>Genome assembly of Pristionchus species.</title>
        <authorList>
            <person name="Yoshida K."/>
            <person name="Sommer R.J."/>
        </authorList>
    </citation>
    <scope>NUCLEOTIDE SEQUENCE</scope>
    <source>
        <strain evidence="2">RS0144</strain>
    </source>
</reference>
<keyword evidence="3" id="KW-1185">Reference proteome</keyword>
<feature type="compositionally biased region" description="Gly residues" evidence="1">
    <location>
        <begin position="1721"/>
        <end position="1733"/>
    </location>
</feature>
<feature type="compositionally biased region" description="Gly residues" evidence="1">
    <location>
        <begin position="22"/>
        <end position="31"/>
    </location>
</feature>
<dbReference type="EMBL" id="BTSX01000001">
    <property type="protein sequence ID" value="GMS80448.1"/>
    <property type="molecule type" value="Genomic_DNA"/>
</dbReference>
<feature type="region of interest" description="Disordered" evidence="1">
    <location>
        <begin position="715"/>
        <end position="757"/>
    </location>
</feature>
<feature type="region of interest" description="Disordered" evidence="1">
    <location>
        <begin position="409"/>
        <end position="428"/>
    </location>
</feature>
<evidence type="ECO:0000256" key="1">
    <source>
        <dbReference type="SAM" id="MobiDB-lite"/>
    </source>
</evidence>
<feature type="region of interest" description="Disordered" evidence="1">
    <location>
        <begin position="808"/>
        <end position="908"/>
    </location>
</feature>
<feature type="non-terminal residue" evidence="2">
    <location>
        <position position="1733"/>
    </location>
</feature>
<sequence length="1733" mass="188093">HHASRASVHSRGGDGWDQTAAGFGGEEGGTQNGYVHVPSHHASRTSVNSRGGHGWDQNATGFAGDNIGAPVQLPRHESRASVHSRGADGWDETGDGFGGEGGGAQNGHVHVPSHHASRTSMHSRGIDGWDETTTGLGGDEIGAPVQLSRHASRHSLLDDAVFGQIPSHHASRMSVTSHRSVSDTGHVVGSKLVQVDGFGSRAPSHHASRASVYSSVSRGGIDSSPEGIDEWGEETVIAGHPIHIPEGERELSRGPSRSASKTSVKLDAQDRDEWDKNEQVFGGGGGVSHASRHSLHSGIGSKAPSHHSSKVSIHSHAGGDAGIVPFTVSRPQSVRASRTSIYSHTAGDARFGSRAPSHYASRASIHSNVYAEEEEEIVNDGMDEFIPEERSRTSGTSTRSQLSCIACADDDTEEGVEEEEKKRERMPQLGDEIEVPPEAAEEWGEHGMREEEERMMENMEYRESGHAWGANGAAIEGYVPQMEKVIGRGVRGQQRSAFGSRTSVVSHPAPAPSIGGRSHHASRMSMRSNLDGMDENDDGGHGLQMAEGGSMAPIPAIRLSRASLNQPNMDWNHNSMGSLNGGGEFTDQNQIHIPSHHASKQSLRSVRSERALDPIMQTALSKTSVVSQRNSPRDRRFSSRSTQDVAEWGETVNDEEEEVFDHHGGYGEGEEYDRGMSRGTSHRSIYSTRSSKAGEQTEENLLQARLNRSREQSLASLGDGPYIPPKDGWKSSAFSVKSTNEEEGKHRSRRHSRSSSVHLVGTGIDLRDEVVIPVDLPIPKTRSRSASIASRRSFEGVVFAEQPELYAHPDERFGGGDKTIEGIPFRRTNEHEKTPQPSSKRGSKVFKHSESEDELRALVSSASASHTSVVDNTRPPSAGFHTPKSRNSRESYVGTGEISMPSPSPFNQTHFQKEEYEAFKEREARASATGFLPFSPSHDRNEMSTQTGETIARAAGQQFAIHYGGDNFPTLSAKPRRGVSGGLPPSATSSAYSMAPPPPSCSPPHEEETPCLLQHHQPMGEEEMRKKRQERQYHPSLYDHGDVGATMDGQGDSAMRKTSSNSSRFAPLPTYDMSYVEQYEARSMASVSKTTTTSTSVSSSTLKSQQQQGSSAASSYVDHLRLVQPSPAHTNVALREERGGVEREMERTATHGGYYRQEEALISPSKGSVAQKAAAFRQKEEAERMAATGTHQEYTPVYRNYLQQHLTRPMTREVPIEVVRGGGEGERGVSVERENDAPKTVKVEMKRAPSSLAPRPMQQSGYVQIERPKMNNSFERNNHPAAAVLNSMLSARAGSSLNSSRSDDNPVGLTRQPSSVGGTSGGGGGYILPYPMGGSGNVPPAPPLPSLPYQSMGGMPKGVMTSPTTGGYQRSIRPLASEDATFHYEMKHDLSSQQMHEQRMNEQISKDEQSVLSRVGAIRADVSPKGITQMGGRQPMRSREAQRAYDSYHDKKSEGAPSIPLTSAPKPFTPSSPYRSVALGQQQQVYGAFRAQTVPQAPIKQPQQLQPMSGEKEMRGEKTAVGPIEQNKYTGSTIRRAIPQRGHIRNLAAAFDTIQTKADREVTVIEPHNTSVLQRQTSTVGGTSSGGERRAVGGGSTSSATSSARGFAPRSEGMQQNRGGDGQDAHYRVPVQLQQQLQHTGTTTTTSGSMRMEREERAEMDYEMRRSGYDERTIHEWQSANEQQQRHVQQREEQAWSGGVHEDEEELCLDSESDRPTSIPSGGGRRAGGGGGG</sequence>
<organism evidence="2 3">
    <name type="scientific">Pristionchus entomophagus</name>
    <dbReference type="NCBI Taxonomy" id="358040"/>
    <lineage>
        <taxon>Eukaryota</taxon>
        <taxon>Metazoa</taxon>
        <taxon>Ecdysozoa</taxon>
        <taxon>Nematoda</taxon>
        <taxon>Chromadorea</taxon>
        <taxon>Rhabditida</taxon>
        <taxon>Rhabditina</taxon>
        <taxon>Diplogasteromorpha</taxon>
        <taxon>Diplogasteroidea</taxon>
        <taxon>Neodiplogasteridae</taxon>
        <taxon>Pristionchus</taxon>
    </lineage>
</organism>
<feature type="compositionally biased region" description="Gly residues" evidence="1">
    <location>
        <begin position="95"/>
        <end position="105"/>
    </location>
</feature>
<feature type="region of interest" description="Disordered" evidence="1">
    <location>
        <begin position="242"/>
        <end position="269"/>
    </location>
</feature>
<feature type="compositionally biased region" description="Basic and acidic residues" evidence="1">
    <location>
        <begin position="243"/>
        <end position="252"/>
    </location>
</feature>
<name>A0AAV5SBQ9_9BILA</name>
<feature type="region of interest" description="Disordered" evidence="1">
    <location>
        <begin position="1425"/>
        <end position="1473"/>
    </location>
</feature>
<evidence type="ECO:0000313" key="2">
    <source>
        <dbReference type="EMBL" id="GMS80448.1"/>
    </source>
</evidence>
<feature type="compositionally biased region" description="Basic and acidic residues" evidence="1">
    <location>
        <begin position="1437"/>
        <end position="1454"/>
    </location>
</feature>
<accession>A0AAV5SBQ9</accession>